<dbReference type="GO" id="GO:0019062">
    <property type="term" value="P:virion attachment to host cell"/>
    <property type="evidence" value="ECO:0007669"/>
    <property type="project" value="UniProtKB-KW"/>
</dbReference>
<keyword evidence="5" id="KW-1161">Viral attachment to host cell</keyword>
<dbReference type="EMBL" id="U33775">
    <property type="protein sequence ID" value="AAB01523.1"/>
    <property type="molecule type" value="Genomic_DNA"/>
</dbReference>
<dbReference type="GO" id="GO:0039663">
    <property type="term" value="P:membrane fusion involved in viral entry into host cell"/>
    <property type="evidence" value="ECO:0007669"/>
    <property type="project" value="UniProtKB-KW"/>
</dbReference>
<evidence type="ECO:0000256" key="3">
    <source>
        <dbReference type="ARBA" id="ARBA00022581"/>
    </source>
</evidence>
<comment type="subcellular location">
    <subcellularLocation>
        <location evidence="1">Virion membrane</location>
    </subcellularLocation>
</comment>
<keyword evidence="8" id="KW-1015">Disulfide bond</keyword>
<keyword evidence="9" id="KW-0325">Glycoprotein</keyword>
<proteinExistence type="predicted"/>
<evidence type="ECO:0000256" key="8">
    <source>
        <dbReference type="ARBA" id="ARBA00023157"/>
    </source>
</evidence>
<keyword evidence="10" id="KW-1160">Virus entry into host cell</keyword>
<dbReference type="SUPFAM" id="SSF56502">
    <property type="entry name" value="gp120 core"/>
    <property type="match status" value="1"/>
</dbReference>
<organism evidence="12">
    <name type="scientific">Human immunodeficiency virus type 1</name>
    <name type="common">HIV-1</name>
    <dbReference type="NCBI Taxonomy" id="11676"/>
    <lineage>
        <taxon>Viruses</taxon>
        <taxon>Riboviria</taxon>
        <taxon>Pararnavirae</taxon>
        <taxon>Artverviricota</taxon>
        <taxon>Revtraviricetes</taxon>
        <taxon>Ortervirales</taxon>
        <taxon>Retroviridae</taxon>
        <taxon>Orthoretrovirinae</taxon>
        <taxon>Lentivirus</taxon>
        <taxon>Lentivirus humimdef1</taxon>
    </lineage>
</organism>
<keyword evidence="3" id="KW-0945">Host-virus interaction</keyword>
<organismHost>
    <name type="scientific">Homo sapiens</name>
    <name type="common">Human</name>
    <dbReference type="NCBI Taxonomy" id="9606"/>
</organismHost>
<evidence type="ECO:0000256" key="4">
    <source>
        <dbReference type="ARBA" id="ARBA00022595"/>
    </source>
</evidence>
<keyword evidence="12" id="KW-0261">Viral envelope protein</keyword>
<evidence type="ECO:0000313" key="12">
    <source>
        <dbReference type="EMBL" id="AAB01523.1"/>
    </source>
</evidence>
<dbReference type="GO" id="GO:0055036">
    <property type="term" value="C:virion membrane"/>
    <property type="evidence" value="ECO:0007669"/>
    <property type="project" value="UniProtKB-SubCell"/>
</dbReference>
<evidence type="ECO:0000256" key="7">
    <source>
        <dbReference type="ARBA" id="ARBA00023136"/>
    </source>
</evidence>
<evidence type="ECO:0000256" key="9">
    <source>
        <dbReference type="ARBA" id="ARBA00023180"/>
    </source>
</evidence>
<dbReference type="Gene3D" id="3.10.20.10">
    <property type="match status" value="1"/>
</dbReference>
<reference evidence="12" key="1">
    <citation type="journal article" date="1995" name="AIDS Res. Hum. Retroviruses">
        <title>Identification of env subtypes in fourteen HIV type 1 isolates from south Africa.</title>
        <authorList>
            <person name="Engelbrecht S."/>
            <person name="Laten J.D."/>
            <person name="Smith T.L."/>
            <person name="van Rensburg E.J."/>
        </authorList>
    </citation>
    <scope>NUCLEOTIDE SEQUENCE</scope>
</reference>
<evidence type="ECO:0000256" key="10">
    <source>
        <dbReference type="ARBA" id="ARBA00023296"/>
    </source>
</evidence>
<protein>
    <submittedName>
        <fullName evidence="12">Envelope glycoprotein</fullName>
    </submittedName>
</protein>
<evidence type="ECO:0000256" key="5">
    <source>
        <dbReference type="ARBA" id="ARBA00022804"/>
    </source>
</evidence>
<keyword evidence="6" id="KW-0946">Virion</keyword>
<evidence type="ECO:0000259" key="11">
    <source>
        <dbReference type="Pfam" id="PF00516"/>
    </source>
</evidence>
<name>Q72969_HV1</name>
<feature type="domain" description="Human immunodeficiency virus 1 envelope glycoprotein Gp120" evidence="11">
    <location>
        <begin position="1"/>
        <end position="27"/>
    </location>
</feature>
<keyword evidence="2" id="KW-1168">Fusion of virus membrane with host membrane</keyword>
<dbReference type="Pfam" id="PF00516">
    <property type="entry name" value="GP120"/>
    <property type="match status" value="1"/>
</dbReference>
<dbReference type="GO" id="GO:0046718">
    <property type="term" value="P:symbiont entry into host cell"/>
    <property type="evidence" value="ECO:0007669"/>
    <property type="project" value="UniProtKB-KW"/>
</dbReference>
<dbReference type="InterPro" id="IPR000777">
    <property type="entry name" value="HIV1_Gp120"/>
</dbReference>
<gene>
    <name evidence="12" type="primary">env</name>
</gene>
<dbReference type="GO" id="GO:0019031">
    <property type="term" value="C:viral envelope"/>
    <property type="evidence" value="ECO:0007669"/>
    <property type="project" value="UniProtKB-KW"/>
</dbReference>
<evidence type="ECO:0000256" key="6">
    <source>
        <dbReference type="ARBA" id="ARBA00022844"/>
    </source>
</evidence>
<keyword evidence="4" id="KW-1162">Viral penetration into host cytoplasm</keyword>
<feature type="non-terminal residue" evidence="12">
    <location>
        <position position="1"/>
    </location>
</feature>
<sequence length="85" mass="9922">DQSLKPCVKITPLCVTLNCTDLNTTNTKGQMEPGEIKNCSFKITTNIRNRIQKEHALFNKLDNDNKTSYRLNNTRYRNTRYRLIS</sequence>
<dbReference type="InterPro" id="IPR036377">
    <property type="entry name" value="Gp120_core_sf"/>
</dbReference>
<accession>Q72969</accession>
<feature type="non-terminal residue" evidence="12">
    <location>
        <position position="85"/>
    </location>
</feature>
<evidence type="ECO:0000256" key="1">
    <source>
        <dbReference type="ARBA" id="ARBA00004182"/>
    </source>
</evidence>
<keyword evidence="7" id="KW-0472">Membrane</keyword>
<evidence type="ECO:0000256" key="2">
    <source>
        <dbReference type="ARBA" id="ARBA00022506"/>
    </source>
</evidence>